<keyword evidence="4" id="KW-1185">Reference proteome</keyword>
<dbReference type="GO" id="GO:0009062">
    <property type="term" value="P:fatty acid catabolic process"/>
    <property type="evidence" value="ECO:0007669"/>
    <property type="project" value="TreeGrafter"/>
</dbReference>
<feature type="region of interest" description="Disordered" evidence="1">
    <location>
        <begin position="22"/>
        <end position="48"/>
    </location>
</feature>
<accession>F4Q1P5</accession>
<dbReference type="InterPro" id="IPR013209">
    <property type="entry name" value="LNS2"/>
</dbReference>
<gene>
    <name evidence="3" type="ORF">DFA_03682</name>
</gene>
<proteinExistence type="predicted"/>
<dbReference type="InterPro" id="IPR031315">
    <property type="entry name" value="LNS2/PITP"/>
</dbReference>
<dbReference type="EMBL" id="GL883018">
    <property type="protein sequence ID" value="EGG18195.1"/>
    <property type="molecule type" value="Genomic_DNA"/>
</dbReference>
<protein>
    <recommendedName>
        <fullName evidence="2">LNS2/PITP domain-containing protein</fullName>
    </recommendedName>
</protein>
<evidence type="ECO:0000313" key="3">
    <source>
        <dbReference type="EMBL" id="EGG18195.1"/>
    </source>
</evidence>
<evidence type="ECO:0000256" key="1">
    <source>
        <dbReference type="SAM" id="MobiDB-lite"/>
    </source>
</evidence>
<dbReference type="Proteomes" id="UP000007797">
    <property type="component" value="Unassembled WGS sequence"/>
</dbReference>
<sequence length="223" mass="24029">MQQSFGMIQHPQPLQPSSIVVGAAAAAKPTTTSSPSSSTSGGPTPVVIQPPVVITTTTTTTTTTVNNSNLASGGGVIGISSSSAQGLFTLPEGPVFMSPNRLLTSFNREVIKKNPEEFKIACLQDIQNIFPPGSQPFYAGFGNRSTDATAYNAVGIPNGKIFTINHDGIINTNNNTYNKSYTKLNDLVQDMFPHAKTSVDEQWNEFHYWRKTRVLPISKLEPL</sequence>
<evidence type="ECO:0000313" key="4">
    <source>
        <dbReference type="Proteomes" id="UP000007797"/>
    </source>
</evidence>
<dbReference type="KEGG" id="dfa:DFA_03682"/>
<reference evidence="4" key="1">
    <citation type="journal article" date="2011" name="Genome Res.">
        <title>Phylogeny-wide analysis of social amoeba genomes highlights ancient origins for complex intercellular communication.</title>
        <authorList>
            <person name="Heidel A.J."/>
            <person name="Lawal H.M."/>
            <person name="Felder M."/>
            <person name="Schilde C."/>
            <person name="Helps N.R."/>
            <person name="Tunggal B."/>
            <person name="Rivero F."/>
            <person name="John U."/>
            <person name="Schleicher M."/>
            <person name="Eichinger L."/>
            <person name="Platzer M."/>
            <person name="Noegel A.A."/>
            <person name="Schaap P."/>
            <person name="Gloeckner G."/>
        </authorList>
    </citation>
    <scope>NUCLEOTIDE SEQUENCE [LARGE SCALE GENOMIC DNA]</scope>
    <source>
        <strain evidence="4">SH3</strain>
    </source>
</reference>
<organism evidence="3 4">
    <name type="scientific">Cavenderia fasciculata</name>
    <name type="common">Slime mold</name>
    <name type="synonym">Dictyostelium fasciculatum</name>
    <dbReference type="NCBI Taxonomy" id="261658"/>
    <lineage>
        <taxon>Eukaryota</taxon>
        <taxon>Amoebozoa</taxon>
        <taxon>Evosea</taxon>
        <taxon>Eumycetozoa</taxon>
        <taxon>Dictyostelia</taxon>
        <taxon>Acytosteliales</taxon>
        <taxon>Cavenderiaceae</taxon>
        <taxon>Cavenderia</taxon>
    </lineage>
</organism>
<dbReference type="InterPro" id="IPR026058">
    <property type="entry name" value="LIPIN"/>
</dbReference>
<dbReference type="GO" id="GO:0019432">
    <property type="term" value="P:triglyceride biosynthetic process"/>
    <property type="evidence" value="ECO:0007669"/>
    <property type="project" value="TreeGrafter"/>
</dbReference>
<evidence type="ECO:0000259" key="2">
    <source>
        <dbReference type="SMART" id="SM00775"/>
    </source>
</evidence>
<dbReference type="GO" id="GO:0005634">
    <property type="term" value="C:nucleus"/>
    <property type="evidence" value="ECO:0007669"/>
    <property type="project" value="TreeGrafter"/>
</dbReference>
<dbReference type="RefSeq" id="XP_004357018.1">
    <property type="nucleotide sequence ID" value="XM_004356963.1"/>
</dbReference>
<dbReference type="GeneID" id="14870393"/>
<feature type="domain" description="LNS2/PITP" evidence="2">
    <location>
        <begin position="52"/>
        <end position="173"/>
    </location>
</feature>
<dbReference type="SMART" id="SM00775">
    <property type="entry name" value="LNS2"/>
    <property type="match status" value="1"/>
</dbReference>
<dbReference type="PANTHER" id="PTHR12181:SF12">
    <property type="entry name" value="PHOSPHATIDATE PHOSPHATASE"/>
    <property type="match status" value="1"/>
</dbReference>
<dbReference type="OrthoDB" id="4567at2759"/>
<dbReference type="Pfam" id="PF08235">
    <property type="entry name" value="LNS2"/>
    <property type="match status" value="1"/>
</dbReference>
<dbReference type="GO" id="GO:0008195">
    <property type="term" value="F:phosphatidate phosphatase activity"/>
    <property type="evidence" value="ECO:0007669"/>
    <property type="project" value="TreeGrafter"/>
</dbReference>
<name>F4Q1P5_CACFS</name>
<dbReference type="PANTHER" id="PTHR12181">
    <property type="entry name" value="LIPIN"/>
    <property type="match status" value="1"/>
</dbReference>
<dbReference type="STRING" id="1054147.F4Q1P5"/>
<dbReference type="AlphaFoldDB" id="F4Q1P5"/>